<keyword evidence="4" id="KW-1133">Transmembrane helix</keyword>
<dbReference type="Gene3D" id="3.40.50.2000">
    <property type="entry name" value="Glycogen Phosphorylase B"/>
    <property type="match status" value="2"/>
</dbReference>
<dbReference type="Proteomes" id="UP000315842">
    <property type="component" value="Unassembled WGS sequence"/>
</dbReference>
<feature type="transmembrane region" description="Helical" evidence="4">
    <location>
        <begin position="365"/>
        <end position="385"/>
    </location>
</feature>
<evidence type="ECO:0000256" key="4">
    <source>
        <dbReference type="SAM" id="Phobius"/>
    </source>
</evidence>
<keyword evidence="7" id="KW-1185">Reference proteome</keyword>
<feature type="transmembrane region" description="Helical" evidence="4">
    <location>
        <begin position="227"/>
        <end position="247"/>
    </location>
</feature>
<keyword evidence="4" id="KW-0812">Transmembrane</keyword>
<dbReference type="Pfam" id="PF00534">
    <property type="entry name" value="Glycos_transf_1"/>
    <property type="match status" value="1"/>
</dbReference>
<proteinExistence type="predicted"/>
<evidence type="ECO:0000259" key="5">
    <source>
        <dbReference type="Pfam" id="PF00534"/>
    </source>
</evidence>
<sequence>MTQAEEVEQTSGRAVAANLYVALGVQLVAFVASGVSAFLVPRVVAGTDFGYWQLFLFYVGFLGFAQLGLSDGIYLRIGGIPRRRIDGSLVAGQLVVLALLQALVAVCLVVIGSTSVDPDRGWIWIALGVLLPVFSVKRFFGFVFQAINETKLFSASVLVECAGLVVAVGALLALRVENIRLYVVAYLAVQVAALAYCLTRSRGLVSWRGLRPRAVLRESGVTMRAGIPLLVGNFTGTLSLAFARLAIDHGWDIETFGAISLAVTVVTMVLTVLAQASIVLFPALRQLTPERVVQVVARLRRIVYFGLPVAYLVYFPACAVLGWWLPDYADALRLAAALMPLCVFDGASQVLYATYFKVARRERTLLALNSGALAVSATFALAGLAAHNLTLVLLGPALAAIGKCVVADRIVTRALSVRSGTGLAWPLVMTLVFGASVRFLPQGLAFAVMVLIFGAALLARRRTVGAFVSGFVRREPDGRSVRGPDHETDRSRSPRTDTGRRGTDDENTSEGRLAPVNQKQRVRLIHETNPHKYFPAVYGLERGGEIEIVGQHRYSVARGWLRSWIRDRRPFWDRTRMSLADLGLRLRLPFLHDEVVVAGFPPWDIRILLLGPLALRNRVVYHTSWPYWRGDNVPRRYGPLTPLLQRVWVAWLRSPKVETVCIIDATRRELLERYGVGAVVIPHAVPDVFFDSRVDARSDGPLRLLYVGSLSEDKGVDRLLGIVRTLTDVPVQLTIVGDGPLREACAEAASTDDRVRYLGRVRERAVLARLMAEHDVLVLLSQRREGWEELFGIVIVEAIAAGMGVLTSDHIGPRTILGEARVPGLFSEDDTEGVVRRLRRLATDPRELADLKQGQAGIADAYRESEVARRWRSVLTGAEDA</sequence>
<comment type="caution">
    <text evidence="6">The sequence shown here is derived from an EMBL/GenBank/DDBJ whole genome shotgun (WGS) entry which is preliminary data.</text>
</comment>
<dbReference type="InterPro" id="IPR001296">
    <property type="entry name" value="Glyco_trans_1"/>
</dbReference>
<evidence type="ECO:0000256" key="2">
    <source>
        <dbReference type="ARBA" id="ARBA00022679"/>
    </source>
</evidence>
<keyword evidence="2" id="KW-0808">Transferase</keyword>
<feature type="transmembrane region" description="Helical" evidence="4">
    <location>
        <begin position="439"/>
        <end position="459"/>
    </location>
</feature>
<dbReference type="EMBL" id="BJLP01000046">
    <property type="protein sequence ID" value="GEA82058.1"/>
    <property type="molecule type" value="Genomic_DNA"/>
</dbReference>
<feature type="transmembrane region" description="Helical" evidence="4">
    <location>
        <begin position="90"/>
        <end position="116"/>
    </location>
</feature>
<reference evidence="6 7" key="1">
    <citation type="submission" date="2019-06" db="EMBL/GenBank/DDBJ databases">
        <title>Whole genome shotgun sequence of Cellulomonas uda NBRC 3747.</title>
        <authorList>
            <person name="Hosoyama A."/>
            <person name="Uohara A."/>
            <person name="Ohji S."/>
            <person name="Ichikawa N."/>
        </authorList>
    </citation>
    <scope>NUCLEOTIDE SEQUENCE [LARGE SCALE GENOMIC DNA]</scope>
    <source>
        <strain evidence="6 7">NBRC 3747</strain>
    </source>
</reference>
<feature type="transmembrane region" description="Helical" evidence="4">
    <location>
        <begin position="331"/>
        <end position="353"/>
    </location>
</feature>
<feature type="transmembrane region" description="Helical" evidence="4">
    <location>
        <begin position="51"/>
        <end position="69"/>
    </location>
</feature>
<dbReference type="AlphaFoldDB" id="A0A4Y3KGD4"/>
<feature type="transmembrane region" description="Helical" evidence="4">
    <location>
        <begin position="122"/>
        <end position="140"/>
    </location>
</feature>
<dbReference type="InterPro" id="IPR050194">
    <property type="entry name" value="Glycosyltransferase_grp1"/>
</dbReference>
<feature type="transmembrane region" description="Helical" evidence="4">
    <location>
        <begin position="259"/>
        <end position="281"/>
    </location>
</feature>
<evidence type="ECO:0000313" key="6">
    <source>
        <dbReference type="EMBL" id="GEA82058.1"/>
    </source>
</evidence>
<feature type="region of interest" description="Disordered" evidence="3">
    <location>
        <begin position="478"/>
        <end position="513"/>
    </location>
</feature>
<evidence type="ECO:0000256" key="3">
    <source>
        <dbReference type="SAM" id="MobiDB-lite"/>
    </source>
</evidence>
<dbReference type="PANTHER" id="PTHR45947:SF3">
    <property type="entry name" value="SULFOQUINOVOSYL TRANSFERASE SQD2"/>
    <property type="match status" value="1"/>
</dbReference>
<accession>A0A4Y3KGD4</accession>
<evidence type="ECO:0000313" key="7">
    <source>
        <dbReference type="Proteomes" id="UP000315842"/>
    </source>
</evidence>
<name>A0A4Y3KGD4_CELUD</name>
<feature type="transmembrane region" description="Helical" evidence="4">
    <location>
        <begin position="152"/>
        <end position="173"/>
    </location>
</feature>
<organism evidence="6 7">
    <name type="scientific">Cellulomonas uda</name>
    <dbReference type="NCBI Taxonomy" id="1714"/>
    <lineage>
        <taxon>Bacteria</taxon>
        <taxon>Bacillati</taxon>
        <taxon>Actinomycetota</taxon>
        <taxon>Actinomycetes</taxon>
        <taxon>Micrococcales</taxon>
        <taxon>Cellulomonadaceae</taxon>
        <taxon>Cellulomonas</taxon>
    </lineage>
</organism>
<dbReference type="GO" id="GO:0016757">
    <property type="term" value="F:glycosyltransferase activity"/>
    <property type="evidence" value="ECO:0007669"/>
    <property type="project" value="InterPro"/>
</dbReference>
<dbReference type="SUPFAM" id="SSF53756">
    <property type="entry name" value="UDP-Glycosyltransferase/glycogen phosphorylase"/>
    <property type="match status" value="1"/>
</dbReference>
<feature type="compositionally biased region" description="Basic and acidic residues" evidence="3">
    <location>
        <begin position="478"/>
        <end position="504"/>
    </location>
</feature>
<gene>
    <name evidence="6" type="ORF">CUD01_25020</name>
</gene>
<dbReference type="PANTHER" id="PTHR45947">
    <property type="entry name" value="SULFOQUINOVOSYL TRANSFERASE SQD2"/>
    <property type="match status" value="1"/>
</dbReference>
<dbReference type="RefSeq" id="WP_141321548.1">
    <property type="nucleotide sequence ID" value="NZ_BJLP01000046.1"/>
</dbReference>
<feature type="domain" description="Glycosyl transferase family 1" evidence="5">
    <location>
        <begin position="696"/>
        <end position="853"/>
    </location>
</feature>
<protein>
    <recommendedName>
        <fullName evidence="1">D-inositol 3-phosphate glycosyltransferase</fullName>
    </recommendedName>
</protein>
<feature type="transmembrane region" description="Helical" evidence="4">
    <location>
        <begin position="19"/>
        <end position="39"/>
    </location>
</feature>
<evidence type="ECO:0000256" key="1">
    <source>
        <dbReference type="ARBA" id="ARBA00021292"/>
    </source>
</evidence>
<feature type="transmembrane region" description="Helical" evidence="4">
    <location>
        <begin position="302"/>
        <end position="325"/>
    </location>
</feature>
<keyword evidence="4" id="KW-0472">Membrane</keyword>
<feature type="transmembrane region" description="Helical" evidence="4">
    <location>
        <begin position="179"/>
        <end position="198"/>
    </location>
</feature>
<dbReference type="CDD" id="cd03801">
    <property type="entry name" value="GT4_PimA-like"/>
    <property type="match status" value="1"/>
</dbReference>